<evidence type="ECO:0000256" key="4">
    <source>
        <dbReference type="ARBA" id="ARBA00022801"/>
    </source>
</evidence>
<evidence type="ECO:0000256" key="3">
    <source>
        <dbReference type="ARBA" id="ARBA00022670"/>
    </source>
</evidence>
<dbReference type="PANTHER" id="PTHR42881">
    <property type="entry name" value="PROLYL ENDOPEPTIDASE"/>
    <property type="match status" value="1"/>
</dbReference>
<dbReference type="InterPro" id="IPR001375">
    <property type="entry name" value="Peptidase_S9_cat"/>
</dbReference>
<accession>A0A381VJW7</accession>
<dbReference type="GO" id="GO:0070012">
    <property type="term" value="F:oligopeptidase activity"/>
    <property type="evidence" value="ECO:0007669"/>
    <property type="project" value="TreeGrafter"/>
</dbReference>
<comment type="catalytic activity">
    <reaction evidence="1">
        <text>Hydrolysis of Pro-|-Xaa &gt;&gt; Ala-|-Xaa in oligopeptides.</text>
        <dbReference type="EC" id="3.4.21.26"/>
    </reaction>
</comment>
<keyword evidence="4" id="KW-0378">Hydrolase</keyword>
<dbReference type="Pfam" id="PF00326">
    <property type="entry name" value="Peptidase_S9"/>
    <property type="match status" value="1"/>
</dbReference>
<dbReference type="EMBL" id="UINC01009010">
    <property type="protein sequence ID" value="SVA40484.1"/>
    <property type="molecule type" value="Genomic_DNA"/>
</dbReference>
<keyword evidence="5" id="KW-0720">Serine protease</keyword>
<feature type="domain" description="Peptidase S9 prolyl oligopeptidase catalytic" evidence="6">
    <location>
        <begin position="511"/>
        <end position="720"/>
    </location>
</feature>
<dbReference type="GO" id="GO:0005829">
    <property type="term" value="C:cytosol"/>
    <property type="evidence" value="ECO:0007669"/>
    <property type="project" value="TreeGrafter"/>
</dbReference>
<keyword evidence="3" id="KW-0645">Protease</keyword>
<evidence type="ECO:0000256" key="2">
    <source>
        <dbReference type="ARBA" id="ARBA00011897"/>
    </source>
</evidence>
<dbReference type="InterPro" id="IPR002470">
    <property type="entry name" value="Peptidase_S9A"/>
</dbReference>
<dbReference type="InterPro" id="IPR051167">
    <property type="entry name" value="Prolyl_oligopep/macrocyclase"/>
</dbReference>
<dbReference type="SUPFAM" id="SSF53474">
    <property type="entry name" value="alpha/beta-Hydrolases"/>
    <property type="match status" value="1"/>
</dbReference>
<evidence type="ECO:0000259" key="7">
    <source>
        <dbReference type="Pfam" id="PF02897"/>
    </source>
</evidence>
<feature type="domain" description="Peptidase S9A N-terminal" evidence="7">
    <location>
        <begin position="36"/>
        <end position="422"/>
    </location>
</feature>
<dbReference type="AlphaFoldDB" id="A0A381VJW7"/>
<dbReference type="Gene3D" id="2.130.10.120">
    <property type="entry name" value="Prolyl oligopeptidase, N-terminal domain"/>
    <property type="match status" value="1"/>
</dbReference>
<dbReference type="Gene3D" id="3.40.50.1820">
    <property type="entry name" value="alpha/beta hydrolase"/>
    <property type="match status" value="1"/>
</dbReference>
<dbReference type="PANTHER" id="PTHR42881:SF2">
    <property type="entry name" value="PROLYL ENDOPEPTIDASE"/>
    <property type="match status" value="1"/>
</dbReference>
<reference evidence="8" key="1">
    <citation type="submission" date="2018-05" db="EMBL/GenBank/DDBJ databases">
        <authorList>
            <person name="Lanie J.A."/>
            <person name="Ng W.-L."/>
            <person name="Kazmierczak K.M."/>
            <person name="Andrzejewski T.M."/>
            <person name="Davidsen T.M."/>
            <person name="Wayne K.J."/>
            <person name="Tettelin H."/>
            <person name="Glass J.I."/>
            <person name="Rusch D."/>
            <person name="Podicherti R."/>
            <person name="Tsui H.-C.T."/>
            <person name="Winkler M.E."/>
        </authorList>
    </citation>
    <scope>NUCLEOTIDE SEQUENCE</scope>
</reference>
<proteinExistence type="predicted"/>
<dbReference type="InterPro" id="IPR029058">
    <property type="entry name" value="AB_hydrolase_fold"/>
</dbReference>
<name>A0A381VJW7_9ZZZZ</name>
<sequence>VKNNLISYPFLLVLILSCNTPVHQIPEDFTAPVLPVTDTYHGVEITDHYRYMEDLQSEKVQKWIRTQAGYTSEVLKNLEHKENFFKRLEEVDKGKPYSIYGLQRMKNGEVFYIKRKSDENQGKLYYRDSWSDEERLLLDPEAMSKGKDQHYSLEFYNASPEGNYVVYGLAQGGSEETVIHVLDMKTGEETGDVIDRIETAYNIPQWWNEDGFFYCRRQLLEPGTPETEIYKNTMAFYHRLGDQLEKDKAIFGRGLSSSVSMLDVDFPSLRLDDVFDYIIGKIKHGDSGEITLYTKSRNQIFNDDVPWKLVCDVPDSVVAYTWFNEYIYLFSARNAPRYKVVRTPLRNPDFNSAEVVFPPSDLVYRNATRTSDRLYFSALDGGYNRLIEYDPASGTSKQLPLPDNESSYIFSASHYLQDIYITSNAWTHAGKDQTYNHSTGTFQELNLEPPGEFDDPGWLKSERILVKSHDGVEVPLSLIYRKGLKMDGKNPTLLSGYGSYGSVSGVGYYTSRLPWLEKGGIYAIAHIRGGGEFGKQWHLAGRMQNKPNTWKDFIACAEYLIEKNYTSTGYLAGQGGSAGGITIGRAITERPDLFQAAIINVGDLDMLRIETTTNGVPNIKEFGTVKDEAGFKGLLSMSSLHHVRNGVDYPAVLLTHGINDPRVAPWTSAKMTARLQAATSGQRPILFRVDFGAGHGIGSTKSQRFDQMADQMAFLFWQFGL</sequence>
<dbReference type="PRINTS" id="PR00862">
    <property type="entry name" value="PROLIGOPTASE"/>
</dbReference>
<dbReference type="EC" id="3.4.21.26" evidence="2"/>
<evidence type="ECO:0000259" key="6">
    <source>
        <dbReference type="Pfam" id="PF00326"/>
    </source>
</evidence>
<evidence type="ECO:0000256" key="1">
    <source>
        <dbReference type="ARBA" id="ARBA00001070"/>
    </source>
</evidence>
<dbReference type="InterPro" id="IPR023302">
    <property type="entry name" value="Pept_S9A_N"/>
</dbReference>
<evidence type="ECO:0000313" key="8">
    <source>
        <dbReference type="EMBL" id="SVA40484.1"/>
    </source>
</evidence>
<organism evidence="8">
    <name type="scientific">marine metagenome</name>
    <dbReference type="NCBI Taxonomy" id="408172"/>
    <lineage>
        <taxon>unclassified sequences</taxon>
        <taxon>metagenomes</taxon>
        <taxon>ecological metagenomes</taxon>
    </lineage>
</organism>
<dbReference type="GO" id="GO:0004252">
    <property type="term" value="F:serine-type endopeptidase activity"/>
    <property type="evidence" value="ECO:0007669"/>
    <property type="project" value="UniProtKB-EC"/>
</dbReference>
<dbReference type="GO" id="GO:0006508">
    <property type="term" value="P:proteolysis"/>
    <property type="evidence" value="ECO:0007669"/>
    <property type="project" value="UniProtKB-KW"/>
</dbReference>
<dbReference type="Pfam" id="PF02897">
    <property type="entry name" value="Peptidase_S9_N"/>
    <property type="match status" value="1"/>
</dbReference>
<feature type="non-terminal residue" evidence="8">
    <location>
        <position position="1"/>
    </location>
</feature>
<protein>
    <recommendedName>
        <fullName evidence="2">prolyl oligopeptidase</fullName>
        <ecNumber evidence="2">3.4.21.26</ecNumber>
    </recommendedName>
</protein>
<gene>
    <name evidence="8" type="ORF">METZ01_LOCUS93338</name>
</gene>
<dbReference type="SUPFAM" id="SSF50993">
    <property type="entry name" value="Peptidase/esterase 'gauge' domain"/>
    <property type="match status" value="1"/>
</dbReference>
<evidence type="ECO:0000256" key="5">
    <source>
        <dbReference type="ARBA" id="ARBA00022825"/>
    </source>
</evidence>